<dbReference type="CDD" id="cd13127">
    <property type="entry name" value="MATE_tuaB_like"/>
    <property type="match status" value="1"/>
</dbReference>
<dbReference type="Proteomes" id="UP001196873">
    <property type="component" value="Unassembled WGS sequence"/>
</dbReference>
<keyword evidence="6 7" id="KW-0472">Membrane</keyword>
<sequence>MMGDNVRSKALSGVAWGMMEKLSLQVFGFVQGVILARLLSPSDYGLIAMVGIFVLLSYTFVDAGFGTALIQKQDRTEKDYSTVFVLNLSISFVISLLLFLSAPLVADFYKEQLLIKIVRVYSLIIFFSSLVAIQDVRLSIYLEFKKKSVINIATTILSGLFAIFMAFMGYGVWSLIIPQFVMLLTKCVFYWYFQHWFPKLSFSKHSCKELFGFGSKILASSILATIFENIYSLVIGKAFSAKALGFYSRADGYANLPVKTITGVIDSVTYPILSKYQNDDELLLNAFRRMLRVAAYIVFPIMIGMAALAKPLVIVLVTDKWLPCVIYLQLLCFARMWWHVHVLNLNILKAKGHSDLFFRLEIIKKIIIIIFLIASVPFGIMAICISSIGSAVLSMCINSYYTGKLLRFGMIRQMREMLPSILYSLVMGGIVYISILFLSSMWVKLLVGTLVGMSSYILVSVVTKSQDLNYLLALVREKIRR</sequence>
<reference evidence="8" key="1">
    <citation type="submission" date="2021-07" db="EMBL/GenBank/DDBJ databases">
        <title>Genomic diversity and antimicrobial resistance of Prevotella spp. isolated from chronic lung disease airways.</title>
        <authorList>
            <person name="Webb K.A."/>
            <person name="Olagoke O.S."/>
            <person name="Baird T."/>
            <person name="Neill J."/>
            <person name="Pham A."/>
            <person name="Wells T.J."/>
            <person name="Ramsay K.A."/>
            <person name="Bell S.C."/>
            <person name="Sarovich D.S."/>
            <person name="Price E.P."/>
        </authorList>
    </citation>
    <scope>NUCLEOTIDE SEQUENCE</scope>
    <source>
        <strain evidence="8">SCHI0047.S.3</strain>
    </source>
</reference>
<evidence type="ECO:0000313" key="9">
    <source>
        <dbReference type="Proteomes" id="UP001196873"/>
    </source>
</evidence>
<dbReference type="Pfam" id="PF13440">
    <property type="entry name" value="Polysacc_synt_3"/>
    <property type="match status" value="1"/>
</dbReference>
<evidence type="ECO:0000256" key="1">
    <source>
        <dbReference type="ARBA" id="ARBA00004651"/>
    </source>
</evidence>
<feature type="transmembrane region" description="Helical" evidence="7">
    <location>
        <begin position="148"/>
        <end position="170"/>
    </location>
</feature>
<protein>
    <submittedName>
        <fullName evidence="8">Lipopolysaccharide biosynthesis protein</fullName>
    </submittedName>
</protein>
<feature type="transmembrane region" description="Helical" evidence="7">
    <location>
        <begin position="46"/>
        <end position="70"/>
    </location>
</feature>
<comment type="subcellular location">
    <subcellularLocation>
        <location evidence="1">Cell membrane</location>
        <topology evidence="1">Multi-pass membrane protein</topology>
    </subcellularLocation>
</comment>
<feature type="transmembrane region" description="Helical" evidence="7">
    <location>
        <begin position="82"/>
        <end position="106"/>
    </location>
</feature>
<keyword evidence="5 7" id="KW-1133">Transmembrane helix</keyword>
<dbReference type="EMBL" id="JAHXRF010000029">
    <property type="protein sequence ID" value="MBW4866960.1"/>
    <property type="molecule type" value="Genomic_DNA"/>
</dbReference>
<keyword evidence="3" id="KW-1003">Cell membrane</keyword>
<dbReference type="InterPro" id="IPR050833">
    <property type="entry name" value="Poly_Biosynth_Transport"/>
</dbReference>
<evidence type="ECO:0000256" key="7">
    <source>
        <dbReference type="SAM" id="Phobius"/>
    </source>
</evidence>
<comment type="similarity">
    <text evidence="2">Belongs to the polysaccharide synthase family.</text>
</comment>
<accession>A0AAW4NT28</accession>
<feature type="transmembrane region" description="Helical" evidence="7">
    <location>
        <begin position="380"/>
        <end position="401"/>
    </location>
</feature>
<evidence type="ECO:0000313" key="8">
    <source>
        <dbReference type="EMBL" id="MBW4866960.1"/>
    </source>
</evidence>
<keyword evidence="4 7" id="KW-0812">Transmembrane</keyword>
<dbReference type="PANTHER" id="PTHR30250">
    <property type="entry name" value="PST FAMILY PREDICTED COLANIC ACID TRANSPORTER"/>
    <property type="match status" value="1"/>
</dbReference>
<feature type="transmembrane region" description="Helical" evidence="7">
    <location>
        <begin position="176"/>
        <end position="193"/>
    </location>
</feature>
<dbReference type="GO" id="GO:0005886">
    <property type="term" value="C:plasma membrane"/>
    <property type="evidence" value="ECO:0007669"/>
    <property type="project" value="UniProtKB-SubCell"/>
</dbReference>
<organism evidence="8 9">
    <name type="scientific">Segatella salivae</name>
    <dbReference type="NCBI Taxonomy" id="228604"/>
    <lineage>
        <taxon>Bacteria</taxon>
        <taxon>Pseudomonadati</taxon>
        <taxon>Bacteroidota</taxon>
        <taxon>Bacteroidia</taxon>
        <taxon>Bacteroidales</taxon>
        <taxon>Prevotellaceae</taxon>
        <taxon>Segatella</taxon>
    </lineage>
</organism>
<dbReference type="AlphaFoldDB" id="A0AAW4NT28"/>
<feature type="transmembrane region" description="Helical" evidence="7">
    <location>
        <begin position="118"/>
        <end position="136"/>
    </location>
</feature>
<feature type="transmembrane region" description="Helical" evidence="7">
    <location>
        <begin position="421"/>
        <end position="443"/>
    </location>
</feature>
<dbReference type="PANTHER" id="PTHR30250:SF10">
    <property type="entry name" value="LIPOPOLYSACCHARIDE BIOSYNTHESIS PROTEIN WZXC"/>
    <property type="match status" value="1"/>
</dbReference>
<evidence type="ECO:0000256" key="3">
    <source>
        <dbReference type="ARBA" id="ARBA00022475"/>
    </source>
</evidence>
<comment type="caution">
    <text evidence="8">The sequence shown here is derived from an EMBL/GenBank/DDBJ whole genome shotgun (WGS) entry which is preliminary data.</text>
</comment>
<evidence type="ECO:0000256" key="6">
    <source>
        <dbReference type="ARBA" id="ARBA00023136"/>
    </source>
</evidence>
<evidence type="ECO:0000256" key="5">
    <source>
        <dbReference type="ARBA" id="ARBA00022989"/>
    </source>
</evidence>
<name>A0AAW4NT28_9BACT</name>
<evidence type="ECO:0000256" key="4">
    <source>
        <dbReference type="ARBA" id="ARBA00022692"/>
    </source>
</evidence>
<gene>
    <name evidence="8" type="ORF">KZY68_13320</name>
</gene>
<evidence type="ECO:0000256" key="2">
    <source>
        <dbReference type="ARBA" id="ARBA00007430"/>
    </source>
</evidence>
<feature type="transmembrane region" description="Helical" evidence="7">
    <location>
        <begin position="21"/>
        <end position="40"/>
    </location>
</feature>
<feature type="transmembrane region" description="Helical" evidence="7">
    <location>
        <begin position="293"/>
        <end position="314"/>
    </location>
</feature>
<proteinExistence type="inferred from homology"/>